<evidence type="ECO:0000256" key="6">
    <source>
        <dbReference type="SAM" id="Phobius"/>
    </source>
</evidence>
<keyword evidence="2" id="KW-1003">Cell membrane</keyword>
<comment type="subcellular location">
    <subcellularLocation>
        <location evidence="1">Cell membrane</location>
        <topology evidence="1">Multi-pass membrane protein</topology>
    </subcellularLocation>
</comment>
<reference evidence="7 8" key="1">
    <citation type="submission" date="2016-01" db="EMBL/GenBank/DDBJ databases">
        <authorList>
            <person name="Oliw E.H."/>
        </authorList>
    </citation>
    <scope>NUCLEOTIDE SEQUENCE [LARGE SCALE GENOMIC DNA]</scope>
    <source>
        <strain evidence="7 8">Kerr 14</strain>
    </source>
</reference>
<dbReference type="PIRSF" id="PIRSF006324">
    <property type="entry name" value="LeuE"/>
    <property type="match status" value="1"/>
</dbReference>
<evidence type="ECO:0000313" key="7">
    <source>
        <dbReference type="EMBL" id="CUX31834.1"/>
    </source>
</evidence>
<dbReference type="GeneID" id="97363651"/>
<dbReference type="AlphaFoldDB" id="A0A1S7Q5U6"/>
<evidence type="ECO:0000256" key="2">
    <source>
        <dbReference type="ARBA" id="ARBA00022475"/>
    </source>
</evidence>
<sequence length="208" mass="22608">MTLETILIFIPACFALNMAFGPNNLLSMTVGARYGMATAVMAASGRLVAFAGMIAIAALGLGALLMASEMMFSLIKWIGVVYLLWIGFKLIRSKAEVTAPDVSTGNGNVFKTYLRQEFFVASGNPKAILIFTAFFPQFIQQDAYWQSFATLGVIFLLLEVVAIAVYAFVGSRLSGLMRNARALKRVNRISGSMMMAFGVMLAFARRPA</sequence>
<evidence type="ECO:0000313" key="8">
    <source>
        <dbReference type="Proteomes" id="UP000191897"/>
    </source>
</evidence>
<keyword evidence="3 6" id="KW-0812">Transmembrane</keyword>
<name>A0A1S7Q5U6_AGRTU</name>
<dbReference type="InterPro" id="IPR001123">
    <property type="entry name" value="LeuE-type"/>
</dbReference>
<dbReference type="PANTHER" id="PTHR30086:SF20">
    <property type="entry name" value="ARGININE EXPORTER PROTEIN ARGO-RELATED"/>
    <property type="match status" value="1"/>
</dbReference>
<evidence type="ECO:0000256" key="3">
    <source>
        <dbReference type="ARBA" id="ARBA00022692"/>
    </source>
</evidence>
<feature type="transmembrane region" description="Helical" evidence="6">
    <location>
        <begin position="145"/>
        <end position="169"/>
    </location>
</feature>
<proteinExistence type="predicted"/>
<accession>A0A1S7Q5U6</accession>
<dbReference type="Pfam" id="PF01810">
    <property type="entry name" value="LysE"/>
    <property type="match status" value="1"/>
</dbReference>
<keyword evidence="4 6" id="KW-1133">Transmembrane helix</keyword>
<feature type="transmembrane region" description="Helical" evidence="6">
    <location>
        <begin position="47"/>
        <end position="68"/>
    </location>
</feature>
<feature type="transmembrane region" description="Helical" evidence="6">
    <location>
        <begin position="118"/>
        <end position="139"/>
    </location>
</feature>
<feature type="transmembrane region" description="Helical" evidence="6">
    <location>
        <begin position="6"/>
        <end position="26"/>
    </location>
</feature>
<gene>
    <name evidence="7" type="ORF">AGR4C_Cc50498</name>
</gene>
<dbReference type="Proteomes" id="UP000191897">
    <property type="component" value="Unassembled WGS sequence"/>
</dbReference>
<dbReference type="PANTHER" id="PTHR30086">
    <property type="entry name" value="ARGININE EXPORTER PROTEIN ARGO"/>
    <property type="match status" value="1"/>
</dbReference>
<keyword evidence="5 6" id="KW-0472">Membrane</keyword>
<dbReference type="EMBL" id="FBWC01000014">
    <property type="protein sequence ID" value="CUX31834.1"/>
    <property type="molecule type" value="Genomic_DNA"/>
</dbReference>
<protein>
    <submittedName>
        <fullName evidence="7">Lysine exporter protein</fullName>
    </submittedName>
</protein>
<dbReference type="RefSeq" id="WP_080866002.1">
    <property type="nucleotide sequence ID" value="NZ_LT009730.1"/>
</dbReference>
<feature type="transmembrane region" description="Helical" evidence="6">
    <location>
        <begin position="189"/>
        <end position="205"/>
    </location>
</feature>
<feature type="transmembrane region" description="Helical" evidence="6">
    <location>
        <begin position="74"/>
        <end position="91"/>
    </location>
</feature>
<dbReference type="GO" id="GO:0015171">
    <property type="term" value="F:amino acid transmembrane transporter activity"/>
    <property type="evidence" value="ECO:0007669"/>
    <property type="project" value="TreeGrafter"/>
</dbReference>
<evidence type="ECO:0000256" key="4">
    <source>
        <dbReference type="ARBA" id="ARBA00022989"/>
    </source>
</evidence>
<dbReference type="GO" id="GO:0005886">
    <property type="term" value="C:plasma membrane"/>
    <property type="evidence" value="ECO:0007669"/>
    <property type="project" value="UniProtKB-SubCell"/>
</dbReference>
<evidence type="ECO:0000256" key="1">
    <source>
        <dbReference type="ARBA" id="ARBA00004651"/>
    </source>
</evidence>
<organism evidence="7 8">
    <name type="scientific">Agrobacterium tumefaciens str. Kerr 14</name>
    <dbReference type="NCBI Taxonomy" id="1183424"/>
    <lineage>
        <taxon>Bacteria</taxon>
        <taxon>Pseudomonadati</taxon>
        <taxon>Pseudomonadota</taxon>
        <taxon>Alphaproteobacteria</taxon>
        <taxon>Hyphomicrobiales</taxon>
        <taxon>Rhizobiaceae</taxon>
        <taxon>Rhizobium/Agrobacterium group</taxon>
        <taxon>Agrobacterium</taxon>
        <taxon>Agrobacterium tumefaciens complex</taxon>
    </lineage>
</organism>
<evidence type="ECO:0000256" key="5">
    <source>
        <dbReference type="ARBA" id="ARBA00023136"/>
    </source>
</evidence>